<gene>
    <name evidence="5" type="ORF">AGRA3207_005062</name>
</gene>
<evidence type="ECO:0000313" key="6">
    <source>
        <dbReference type="Proteomes" id="UP001049518"/>
    </source>
</evidence>
<evidence type="ECO:0000256" key="2">
    <source>
        <dbReference type="ARBA" id="ARBA00023125"/>
    </source>
</evidence>
<dbReference type="Proteomes" id="UP001049518">
    <property type="component" value="Chromosome"/>
</dbReference>
<dbReference type="InterPro" id="IPR036390">
    <property type="entry name" value="WH_DNA-bd_sf"/>
</dbReference>
<dbReference type="PROSITE" id="PS50949">
    <property type="entry name" value="HTH_GNTR"/>
    <property type="match status" value="1"/>
</dbReference>
<accession>A0ABX8QYD5</accession>
<dbReference type="InterPro" id="IPR000524">
    <property type="entry name" value="Tscrpt_reg_HTH_GntR"/>
</dbReference>
<dbReference type="Gene3D" id="1.10.10.10">
    <property type="entry name" value="Winged helix-like DNA-binding domain superfamily/Winged helix DNA-binding domain"/>
    <property type="match status" value="1"/>
</dbReference>
<feature type="domain" description="HTH gntR-type" evidence="4">
    <location>
        <begin position="1"/>
        <end position="68"/>
    </location>
</feature>
<evidence type="ECO:0000256" key="3">
    <source>
        <dbReference type="ARBA" id="ARBA00023163"/>
    </source>
</evidence>
<keyword evidence="6" id="KW-1185">Reference proteome</keyword>
<dbReference type="PANTHER" id="PTHR43537:SF5">
    <property type="entry name" value="UXU OPERON TRANSCRIPTIONAL REGULATOR"/>
    <property type="match status" value="1"/>
</dbReference>
<dbReference type="InterPro" id="IPR011711">
    <property type="entry name" value="GntR_C"/>
</dbReference>
<dbReference type="PRINTS" id="PR00035">
    <property type="entry name" value="HTHGNTR"/>
</dbReference>
<dbReference type="CDD" id="cd07377">
    <property type="entry name" value="WHTH_GntR"/>
    <property type="match status" value="1"/>
</dbReference>
<dbReference type="Pfam" id="PF07729">
    <property type="entry name" value="FCD"/>
    <property type="match status" value="1"/>
</dbReference>
<keyword evidence="1" id="KW-0805">Transcription regulation</keyword>
<keyword evidence="2" id="KW-0238">DNA-binding</keyword>
<dbReference type="PANTHER" id="PTHR43537">
    <property type="entry name" value="TRANSCRIPTIONAL REGULATOR, GNTR FAMILY"/>
    <property type="match status" value="1"/>
</dbReference>
<reference evidence="5" key="1">
    <citation type="submission" date="2020-07" db="EMBL/GenBank/DDBJ databases">
        <authorList>
            <person name="Tarantini F.S."/>
            <person name="Hong K.W."/>
            <person name="Chan K.G."/>
        </authorList>
    </citation>
    <scope>NUCLEOTIDE SEQUENCE</scope>
    <source>
        <strain evidence="5">32-07</strain>
    </source>
</reference>
<dbReference type="SUPFAM" id="SSF46785">
    <property type="entry name" value="Winged helix' DNA-binding domain"/>
    <property type="match status" value="1"/>
</dbReference>
<dbReference type="InterPro" id="IPR008920">
    <property type="entry name" value="TF_FadR/GntR_C"/>
</dbReference>
<evidence type="ECO:0000256" key="1">
    <source>
        <dbReference type="ARBA" id="ARBA00023015"/>
    </source>
</evidence>
<organism evidence="5 6">
    <name type="scientific">Actinomadura graeca</name>
    <dbReference type="NCBI Taxonomy" id="2750812"/>
    <lineage>
        <taxon>Bacteria</taxon>
        <taxon>Bacillati</taxon>
        <taxon>Actinomycetota</taxon>
        <taxon>Actinomycetes</taxon>
        <taxon>Streptosporangiales</taxon>
        <taxon>Thermomonosporaceae</taxon>
        <taxon>Actinomadura</taxon>
    </lineage>
</organism>
<dbReference type="SMART" id="SM00345">
    <property type="entry name" value="HTH_GNTR"/>
    <property type="match status" value="1"/>
</dbReference>
<evidence type="ECO:0000313" key="5">
    <source>
        <dbReference type="EMBL" id="QXJ23849.1"/>
    </source>
</evidence>
<sequence length="223" mass="25713">MKSPAPVTVVKEFIRSSGLEAGDRLPPERDLAERLGLTRSQVRTAMRRLVDEGVVWRHVGRGTFLVPQVDEERRESVLRSINPRELIEARLALEPRNALLASLSASESDVAAMEEALERQRQARSREEFSRWDVEFHRRVTRAARNTLLLDLFLLVSPAGQQGWEYPRPRPLTPERQEQALQEHVRIVEAIRDGEPQLAERHMRRHLEVTHRRITSSSYLPVA</sequence>
<proteinExistence type="predicted"/>
<dbReference type="InterPro" id="IPR036388">
    <property type="entry name" value="WH-like_DNA-bd_sf"/>
</dbReference>
<keyword evidence="3" id="KW-0804">Transcription</keyword>
<dbReference type="Pfam" id="PF00392">
    <property type="entry name" value="GntR"/>
    <property type="match status" value="1"/>
</dbReference>
<dbReference type="RefSeq" id="WP_231329528.1">
    <property type="nucleotide sequence ID" value="NZ_CP059572.1"/>
</dbReference>
<dbReference type="EMBL" id="CP059572">
    <property type="protein sequence ID" value="QXJ23849.1"/>
    <property type="molecule type" value="Genomic_DNA"/>
</dbReference>
<dbReference type="SMART" id="SM00895">
    <property type="entry name" value="FCD"/>
    <property type="match status" value="1"/>
</dbReference>
<dbReference type="SUPFAM" id="SSF48008">
    <property type="entry name" value="GntR ligand-binding domain-like"/>
    <property type="match status" value="1"/>
</dbReference>
<dbReference type="Gene3D" id="1.20.120.530">
    <property type="entry name" value="GntR ligand-binding domain-like"/>
    <property type="match status" value="1"/>
</dbReference>
<evidence type="ECO:0000259" key="4">
    <source>
        <dbReference type="PROSITE" id="PS50949"/>
    </source>
</evidence>
<protein>
    <submittedName>
        <fullName evidence="5">FadR family transcriptional regulator</fullName>
    </submittedName>
</protein>
<name>A0ABX8QYD5_9ACTN</name>